<protein>
    <recommendedName>
        <fullName evidence="3">PEP-CTERM protein-sorting domain-containing protein</fullName>
    </recommendedName>
</protein>
<evidence type="ECO:0000313" key="1">
    <source>
        <dbReference type="EMBL" id="MCO6043692.1"/>
    </source>
</evidence>
<dbReference type="EMBL" id="JAMXLR010000026">
    <property type="protein sequence ID" value="MCO6043692.1"/>
    <property type="molecule type" value="Genomic_DNA"/>
</dbReference>
<evidence type="ECO:0008006" key="3">
    <source>
        <dbReference type="Google" id="ProtNLM"/>
    </source>
</evidence>
<proteinExistence type="predicted"/>
<accession>A0A9X2JFV7</accession>
<keyword evidence="2" id="KW-1185">Reference proteome</keyword>
<dbReference type="Proteomes" id="UP001155241">
    <property type="component" value="Unassembled WGS sequence"/>
</dbReference>
<dbReference type="AlphaFoldDB" id="A0A9X2JFV7"/>
<organism evidence="1 2">
    <name type="scientific">Aeoliella straminimaris</name>
    <dbReference type="NCBI Taxonomy" id="2954799"/>
    <lineage>
        <taxon>Bacteria</taxon>
        <taxon>Pseudomonadati</taxon>
        <taxon>Planctomycetota</taxon>
        <taxon>Planctomycetia</taxon>
        <taxon>Pirellulales</taxon>
        <taxon>Lacipirellulaceae</taxon>
        <taxon>Aeoliella</taxon>
    </lineage>
</organism>
<sequence length="167" mass="17822">MIVGTGGGNGGNDTIGDVMDVIDDYNANNDPALSTDIMFLAKSDEVSFDYGMGSDFMFFEDADGLNAVTSASELTSLDMAYFKYTGEENLLFYSVKGPSQAGFTLYTYMPVMLNLMDLSNSSAEISHVSFWKGPGGIDPFGNSIPEPSALALLGTILAAARGYRRLA</sequence>
<evidence type="ECO:0000313" key="2">
    <source>
        <dbReference type="Proteomes" id="UP001155241"/>
    </source>
</evidence>
<reference evidence="1" key="1">
    <citation type="submission" date="2022-06" db="EMBL/GenBank/DDBJ databases">
        <title>Aeoliella straminimaris, a novel planctomycete from sediments.</title>
        <authorList>
            <person name="Vitorino I.R."/>
            <person name="Lage O.M."/>
        </authorList>
    </citation>
    <scope>NUCLEOTIDE SEQUENCE</scope>
    <source>
        <strain evidence="1">ICT_H6.2</strain>
    </source>
</reference>
<name>A0A9X2JFV7_9BACT</name>
<comment type="caution">
    <text evidence="1">The sequence shown here is derived from an EMBL/GenBank/DDBJ whole genome shotgun (WGS) entry which is preliminary data.</text>
</comment>
<gene>
    <name evidence="1" type="ORF">NG895_07215</name>
</gene>